<accession>W0F7U6</accession>
<keyword evidence="2" id="KW-1185">Reference proteome</keyword>
<dbReference type="AlphaFoldDB" id="W0F7U6"/>
<dbReference type="Proteomes" id="UP000003586">
    <property type="component" value="Chromosome"/>
</dbReference>
<gene>
    <name evidence="1" type="ORF">NIASO_09365</name>
</gene>
<proteinExistence type="predicted"/>
<sequence>MHSNSLKYTGFPAFFNVNLKKTLLILKWKPTVKYY</sequence>
<dbReference type="KEGG" id="nso:NIASO_09365"/>
<evidence type="ECO:0000313" key="1">
    <source>
        <dbReference type="EMBL" id="AHF17534.1"/>
    </source>
</evidence>
<dbReference type="EMBL" id="CP007035">
    <property type="protein sequence ID" value="AHF17534.1"/>
    <property type="molecule type" value="Genomic_DNA"/>
</dbReference>
<organism evidence="1 2">
    <name type="scientific">Niabella soli DSM 19437</name>
    <dbReference type="NCBI Taxonomy" id="929713"/>
    <lineage>
        <taxon>Bacteria</taxon>
        <taxon>Pseudomonadati</taxon>
        <taxon>Bacteroidota</taxon>
        <taxon>Chitinophagia</taxon>
        <taxon>Chitinophagales</taxon>
        <taxon>Chitinophagaceae</taxon>
        <taxon>Niabella</taxon>
    </lineage>
</organism>
<reference evidence="1 2" key="1">
    <citation type="submission" date="2013-12" db="EMBL/GenBank/DDBJ databases">
        <authorList>
            <consortium name="DOE Joint Genome Institute"/>
            <person name="Eisen J."/>
            <person name="Huntemann M."/>
            <person name="Han J."/>
            <person name="Chen A."/>
            <person name="Kyrpides N."/>
            <person name="Mavromatis K."/>
            <person name="Markowitz V."/>
            <person name="Palaniappan K."/>
            <person name="Ivanova N."/>
            <person name="Schaumberg A."/>
            <person name="Pati A."/>
            <person name="Liolios K."/>
            <person name="Nordberg H.P."/>
            <person name="Cantor M.N."/>
            <person name="Hua S.X."/>
            <person name="Woyke T."/>
        </authorList>
    </citation>
    <scope>NUCLEOTIDE SEQUENCE [LARGE SCALE GENOMIC DNA]</scope>
    <source>
        <strain evidence="2">DSM 19437</strain>
    </source>
</reference>
<dbReference type="HOGENOM" id="CLU_3366066_0_0_10"/>
<name>W0F7U6_9BACT</name>
<evidence type="ECO:0000313" key="2">
    <source>
        <dbReference type="Proteomes" id="UP000003586"/>
    </source>
</evidence>
<protein>
    <submittedName>
        <fullName evidence="1">Uncharacterized protein</fullName>
    </submittedName>
</protein>